<reference evidence="8" key="1">
    <citation type="submission" date="2023-03" db="EMBL/GenBank/DDBJ databases">
        <title>Electrophorus voltai genome.</title>
        <authorList>
            <person name="Bian C."/>
        </authorList>
    </citation>
    <scope>NUCLEOTIDE SEQUENCE</scope>
    <source>
        <strain evidence="8">CB-2022</strain>
        <tissue evidence="8">Muscle</tissue>
    </source>
</reference>
<dbReference type="GO" id="GO:0003755">
    <property type="term" value="F:peptidyl-prolyl cis-trans isomerase activity"/>
    <property type="evidence" value="ECO:0007669"/>
    <property type="project" value="InterPro"/>
</dbReference>
<dbReference type="Gene3D" id="3.40.50.300">
    <property type="entry name" value="P-loop containing nucleotide triphosphate hydrolases"/>
    <property type="match status" value="4"/>
</dbReference>
<feature type="region of interest" description="Disordered" evidence="5">
    <location>
        <begin position="571"/>
        <end position="622"/>
    </location>
</feature>
<keyword evidence="6" id="KW-0812">Transmembrane</keyword>
<evidence type="ECO:0000313" key="8">
    <source>
        <dbReference type="EMBL" id="KAK1796187.1"/>
    </source>
</evidence>
<evidence type="ECO:0000256" key="2">
    <source>
        <dbReference type="ARBA" id="ARBA00022741"/>
    </source>
</evidence>
<evidence type="ECO:0000256" key="1">
    <source>
        <dbReference type="ARBA" id="ARBA00022679"/>
    </source>
</evidence>
<proteinExistence type="predicted"/>
<dbReference type="PANTHER" id="PTHR23359">
    <property type="entry name" value="NUCLEOTIDE KINASE"/>
    <property type="match status" value="1"/>
</dbReference>
<sequence>MASRLNDAHDNPLADNLIETEAETEFLLEKPSCFIITGKPLSALLATGQSIPEEKVAMLVLEKLNSPEVENYGYVLSCWPSMSEEYLSIHEQIELVRNLKLAPDIIINVKCPDGDLRKRLAGQRQHPQTGRVFLREEWHPGNNETDKARSETEDEVGEEEEVWPDSMERIDAYSCVVGVWVEELELQKDMIGHLVRVKENFPEEAYHRILDYKDTLLRPLEDFMADHDPQYLFELDGNKDPEELFLSVAARLESMAVRRAAVPVRLLQLGEEEVPEDTDTEELLRALSSFNTVVPGFRWGRSRWGRTCPVALKEGKNIKGKPEFSVGFLDKMYVLSSQDALEKFMMSPRQYLLPPMPCPPCRVSVIGPPCSGTSTLSALLAEHYGTVLIDMKKIMEPVLMKVRQGMLEEVRQDVTTTAMEKVQMELDLACGPGDVEASVREGAEPEERDPETKVTEDHPDVRALVDEAMREAEQASPDLPEDLWVDVLQRRLAEIEAEDAGVNFKRGWVLDNFPTTRAQTAAMQAVHTSIMPDVLFCLRDSDGEGSTVLKRLYERNKDMIDAAVLARLQEEQRQKDTQQPVLDSEEDVQETSAPSRLDVVPEEADPTEVTLPSTWEKGYPPGPEMTKYKLQHRTFLQDWDRMEPSVTCSYAVLEITSQTPHNLLQAMVDHMEQTFKYAAWEMSSLDLDEEEEDAKVLAKLGKEEEEGDDEEAQEAETPAVRLFQLGVRGSGKTSHGRWLAEQLGLFHVQFRERLQELILPKTQRRVPYADEAEPPEGQEAEAEPEQSLTIDPDHSEVGDAVGSEEKPMLTDEEEAIKAYLSDREPLPQEMMELIVAKLWDEEPYKSTGFILEGFPLLPEEVSFLVKRHLYPDAVVLMKLEVTEVVHRLLSPRLTRWRERRTRRRERMQLLKELRGKNREEAVSQRRAELEAEHAAALKVRRVLSHHEMEDEEDELDEEQLDWEQEVEAMLQREFPPEEEEGVEDEESEITAKERLEMEISERFDTDDHNLSRVMDLLEDQRIPLLTIDAGRKPHVVRYQLLQKVKPVVENREALFHKCYPLNYSLAQKLLNVSYKFYSAFGCWDPVRHAEGDVIQHRQTALHPSFPVLFHHFIYFFVSKETRNTFMLNPIKYLRQPKPKPSLPIKLAIIGPPKSGKTTVAQMFASELGLARLSIGDAMRMVLSTQGSSELATQMLTHLSLGQTVPDELAIQCLEVVLMDLVCSTRGYVLDGFPMTKRQADLMEARSIIPVRVIELHMETVEVVRRGLGDESKPSRPYPTRDSPQILSVRNSCFRREVASLRQHFQQQYHNWVPVDAHKSKWWVWDRILHEVQISMGHIQDYLERIRKGQAARIQHLCITPAELQSRLGEFGHYCPVSLALHYHLVDCSLHTSLELAAEYRGHYYKVASREYLERFLEAPEQFLAPKCPYSLPPAKLLPHRLTAGQVKSRFPQQVEMKGYCPVTYLDGQQRYEALVRGNVEFAVEYREKIYIFETEEKQNKFLRSPETYWDQKLPHKLPPMGDPMHLTSLPMLGYLEQGVATSIIKGMTEVGCLKPKFPYLSVKRSAILYLAFHLKAYNPRNSDYIREKYKEKLAGFKEACELISYLGSVMTRRHKPPHEQPTDFEDKLHKFLALEDGTKTASGATDQLLKPLLDTIIHMAEMFYLLFVASASSLVGFVYFQTKRKLKKTESTSLGRTLCASALTSSSSASRYGYHRNLTLTRMGCLHVFVYMDIEIGGEVAGRVLFELFSDLCPKTCKNFKALCTGEAGVSQTGLTLSYKGSVFHRVVPNGWVQGGDPTGKGNGGESIYGATFEDESFAVSHNKRGILGMANHGPHSNGSQFYITLQPSLWMDRHYVAFGWVFQKCSILALKQYPYMTPTIH</sequence>
<organism evidence="8 9">
    <name type="scientific">Electrophorus voltai</name>
    <dbReference type="NCBI Taxonomy" id="2609070"/>
    <lineage>
        <taxon>Eukaryota</taxon>
        <taxon>Metazoa</taxon>
        <taxon>Chordata</taxon>
        <taxon>Craniata</taxon>
        <taxon>Vertebrata</taxon>
        <taxon>Euteleostomi</taxon>
        <taxon>Actinopterygii</taxon>
        <taxon>Neopterygii</taxon>
        <taxon>Teleostei</taxon>
        <taxon>Ostariophysi</taxon>
        <taxon>Gymnotiformes</taxon>
        <taxon>Gymnotoidei</taxon>
        <taxon>Gymnotidae</taxon>
        <taxon>Electrophorus</taxon>
    </lineage>
</organism>
<comment type="caution">
    <text evidence="8">The sequence shown here is derived from an EMBL/GenBank/DDBJ whole genome shotgun (WGS) entry which is preliminary data.</text>
</comment>
<feature type="region of interest" description="Disordered" evidence="5">
    <location>
        <begin position="765"/>
        <end position="809"/>
    </location>
</feature>
<keyword evidence="6" id="KW-0472">Membrane</keyword>
<feature type="non-terminal residue" evidence="8">
    <location>
        <position position="1882"/>
    </location>
</feature>
<keyword evidence="1" id="KW-0808">Transferase</keyword>
<feature type="domain" description="PPIase cyclophilin-type" evidence="7">
    <location>
        <begin position="1731"/>
        <end position="1873"/>
    </location>
</feature>
<dbReference type="SUPFAM" id="SSF50891">
    <property type="entry name" value="Cyclophilin-like"/>
    <property type="match status" value="1"/>
</dbReference>
<dbReference type="Proteomes" id="UP001239994">
    <property type="component" value="Unassembled WGS sequence"/>
</dbReference>
<keyword evidence="3" id="KW-0418">Kinase</keyword>
<dbReference type="GO" id="GO:0006139">
    <property type="term" value="P:nucleobase-containing compound metabolic process"/>
    <property type="evidence" value="ECO:0007669"/>
    <property type="project" value="InterPro"/>
</dbReference>
<feature type="region of interest" description="Disordered" evidence="5">
    <location>
        <begin position="438"/>
        <end position="457"/>
    </location>
</feature>
<feature type="compositionally biased region" description="Basic and acidic residues" evidence="5">
    <location>
        <begin position="791"/>
        <end position="809"/>
    </location>
</feature>
<gene>
    <name evidence="8" type="ORF">P4O66_008874</name>
</gene>
<evidence type="ECO:0000256" key="5">
    <source>
        <dbReference type="SAM" id="MobiDB-lite"/>
    </source>
</evidence>
<keyword evidence="4" id="KW-0175">Coiled coil</keyword>
<dbReference type="SUPFAM" id="SSF52540">
    <property type="entry name" value="P-loop containing nucleoside triphosphate hydrolases"/>
    <property type="match status" value="3"/>
</dbReference>
<dbReference type="InterPro" id="IPR027417">
    <property type="entry name" value="P-loop_NTPase"/>
</dbReference>
<dbReference type="Pfam" id="PF00160">
    <property type="entry name" value="Pro_isomerase"/>
    <property type="match status" value="1"/>
</dbReference>
<evidence type="ECO:0000256" key="4">
    <source>
        <dbReference type="SAM" id="Coils"/>
    </source>
</evidence>
<dbReference type="EMBL" id="JAROKS010000015">
    <property type="protein sequence ID" value="KAK1796187.1"/>
    <property type="molecule type" value="Genomic_DNA"/>
</dbReference>
<evidence type="ECO:0000256" key="6">
    <source>
        <dbReference type="SAM" id="Phobius"/>
    </source>
</evidence>
<dbReference type="GO" id="GO:0019205">
    <property type="term" value="F:nucleobase-containing compound kinase activity"/>
    <property type="evidence" value="ECO:0007669"/>
    <property type="project" value="InterPro"/>
</dbReference>
<name>A0AAD9DYN7_9TELE</name>
<evidence type="ECO:0000256" key="3">
    <source>
        <dbReference type="ARBA" id="ARBA00022777"/>
    </source>
</evidence>
<feature type="coiled-coil region" evidence="4">
    <location>
        <begin position="945"/>
        <end position="972"/>
    </location>
</feature>
<dbReference type="PROSITE" id="PS50072">
    <property type="entry name" value="CSA_PPIASE_2"/>
    <property type="match status" value="1"/>
</dbReference>
<dbReference type="PRINTS" id="PR00153">
    <property type="entry name" value="CSAPPISMRASE"/>
</dbReference>
<dbReference type="InterPro" id="IPR029000">
    <property type="entry name" value="Cyclophilin-like_dom_sf"/>
</dbReference>
<keyword evidence="6" id="KW-1133">Transmembrane helix</keyword>
<dbReference type="InterPro" id="IPR002130">
    <property type="entry name" value="Cyclophilin-type_PPIase_dom"/>
</dbReference>
<evidence type="ECO:0000259" key="7">
    <source>
        <dbReference type="PROSITE" id="PS50072"/>
    </source>
</evidence>
<feature type="compositionally biased region" description="Acidic residues" evidence="5">
    <location>
        <begin position="770"/>
        <end position="784"/>
    </location>
</feature>
<evidence type="ECO:0000313" key="9">
    <source>
        <dbReference type="Proteomes" id="UP001239994"/>
    </source>
</evidence>
<dbReference type="InterPro" id="IPR000850">
    <property type="entry name" value="Adenylat/UMP-CMP_kin"/>
</dbReference>
<dbReference type="Gene3D" id="2.40.100.10">
    <property type="entry name" value="Cyclophilin-like"/>
    <property type="match status" value="1"/>
</dbReference>
<protein>
    <recommendedName>
        <fullName evidence="7">PPIase cyclophilin-type domain-containing protein</fullName>
    </recommendedName>
</protein>
<dbReference type="Pfam" id="PF00406">
    <property type="entry name" value="ADK"/>
    <property type="match status" value="1"/>
</dbReference>
<feature type="transmembrane region" description="Helical" evidence="6">
    <location>
        <begin position="1662"/>
        <end position="1680"/>
    </location>
</feature>
<keyword evidence="2" id="KW-0547">Nucleotide-binding</keyword>
<dbReference type="GO" id="GO:0005524">
    <property type="term" value="F:ATP binding"/>
    <property type="evidence" value="ECO:0007669"/>
    <property type="project" value="InterPro"/>
</dbReference>
<accession>A0AAD9DYN7</accession>
<keyword evidence="9" id="KW-1185">Reference proteome</keyword>